<evidence type="ECO:0000313" key="2">
    <source>
        <dbReference type="EMBL" id="TRV23165.1"/>
    </source>
</evidence>
<sequence>MKKLLTILTPLTLMGLAGVTPAQAAIVAGWNQFTTDGASYPKAADTVGTNITSTGLNTAGIRHLSSQSVGFNFALGGFNTASDGSTGSWNTGSTVNTNQYVEFAVQPGAGFQVDFTNLQLNAKHDDTQLDLVLRSSVDGFTSNLGTTVSLTTASNTYSFDLSSLAPQTGPVQFRLYGLNADSSTVFFFGENSTNVAGGGFVALNGDITPTGGGAVSTPEPSGIVSLMAVGALGAASLRRRG</sequence>
<evidence type="ECO:0000313" key="3">
    <source>
        <dbReference type="Proteomes" id="UP000320730"/>
    </source>
</evidence>
<dbReference type="NCBIfam" id="TIGR02595">
    <property type="entry name" value="PEP_CTERM"/>
    <property type="match status" value="1"/>
</dbReference>
<proteinExistence type="predicted"/>
<dbReference type="AlphaFoldDB" id="A0A552LSG0"/>
<dbReference type="Proteomes" id="UP000320730">
    <property type="component" value="Unassembled WGS sequence"/>
</dbReference>
<protein>
    <submittedName>
        <fullName evidence="2">PEP-CTERM sorting domain-containing protein</fullName>
    </submittedName>
</protein>
<evidence type="ECO:0000256" key="1">
    <source>
        <dbReference type="SAM" id="SignalP"/>
    </source>
</evidence>
<comment type="caution">
    <text evidence="2">The sequence shown here is derived from an EMBL/GenBank/DDBJ whole genome shotgun (WGS) entry which is preliminary data.</text>
</comment>
<feature type="chain" id="PRO_5022137592" evidence="1">
    <location>
        <begin position="25"/>
        <end position="241"/>
    </location>
</feature>
<reference evidence="2 3" key="1">
    <citation type="submission" date="2019-01" db="EMBL/GenBank/DDBJ databases">
        <title>Coherence of Microcystis species and biogeography revealed through population genomics.</title>
        <authorList>
            <person name="Perez-Carrascal O.M."/>
            <person name="Terrat Y."/>
            <person name="Giani A."/>
            <person name="Fortin N."/>
            <person name="Tromas N."/>
            <person name="Shapiro B.J."/>
        </authorList>
    </citation>
    <scope>NUCLEOTIDE SEQUENCE [LARGE SCALE GENOMIC DNA]</scope>
    <source>
        <strain evidence="2">Mf_WU_F_19750830_S460</strain>
    </source>
</reference>
<gene>
    <name evidence="2" type="ORF">EWV40_08835</name>
</gene>
<keyword evidence="1" id="KW-0732">Signal</keyword>
<name>A0A552LSG0_9CHRO</name>
<feature type="signal peptide" evidence="1">
    <location>
        <begin position="1"/>
        <end position="24"/>
    </location>
</feature>
<accession>A0A552LSG0</accession>
<dbReference type="InterPro" id="IPR013424">
    <property type="entry name" value="Ice-binding_C"/>
</dbReference>
<organism evidence="2 3">
    <name type="scientific">Microcystis flos-aquae Mf_WU_F_19750830_S460</name>
    <dbReference type="NCBI Taxonomy" id="2486237"/>
    <lineage>
        <taxon>Bacteria</taxon>
        <taxon>Bacillati</taxon>
        <taxon>Cyanobacteriota</taxon>
        <taxon>Cyanophyceae</taxon>
        <taxon>Oscillatoriophycideae</taxon>
        <taxon>Chroococcales</taxon>
        <taxon>Microcystaceae</taxon>
        <taxon>Microcystis</taxon>
    </lineage>
</organism>
<dbReference type="EMBL" id="SFAN01000071">
    <property type="protein sequence ID" value="TRV23165.1"/>
    <property type="molecule type" value="Genomic_DNA"/>
</dbReference>